<dbReference type="InterPro" id="IPR051806">
    <property type="entry name" value="HAD-like_SPP"/>
</dbReference>
<organism evidence="1 2">
    <name type="scientific">Stigmatella erecta</name>
    <dbReference type="NCBI Taxonomy" id="83460"/>
    <lineage>
        <taxon>Bacteria</taxon>
        <taxon>Pseudomonadati</taxon>
        <taxon>Myxococcota</taxon>
        <taxon>Myxococcia</taxon>
        <taxon>Myxococcales</taxon>
        <taxon>Cystobacterineae</taxon>
        <taxon>Archangiaceae</taxon>
        <taxon>Stigmatella</taxon>
    </lineage>
</organism>
<protein>
    <submittedName>
        <fullName evidence="1">Sugar-phosphatase</fullName>
    </submittedName>
</protein>
<dbReference type="SFLD" id="SFLDG01129">
    <property type="entry name" value="C1.5:_HAD__Beta-PGM__Phosphata"/>
    <property type="match status" value="1"/>
</dbReference>
<gene>
    <name evidence="1" type="ORF">SAMN05443639_12357</name>
</gene>
<dbReference type="Gene3D" id="1.10.150.240">
    <property type="entry name" value="Putative phosphatase, domain 2"/>
    <property type="match status" value="1"/>
</dbReference>
<dbReference type="InterPro" id="IPR023198">
    <property type="entry name" value="PGP-like_dom2"/>
</dbReference>
<dbReference type="InterPro" id="IPR023214">
    <property type="entry name" value="HAD_sf"/>
</dbReference>
<dbReference type="SFLD" id="SFLDS00003">
    <property type="entry name" value="Haloacid_Dehalogenase"/>
    <property type="match status" value="1"/>
</dbReference>
<dbReference type="PANTHER" id="PTHR43481">
    <property type="entry name" value="FRUCTOSE-1-PHOSPHATE PHOSPHATASE"/>
    <property type="match status" value="1"/>
</dbReference>
<name>A0A1I0LAC1_9BACT</name>
<dbReference type="NCBIfam" id="TIGR01509">
    <property type="entry name" value="HAD-SF-IA-v3"/>
    <property type="match status" value="1"/>
</dbReference>
<evidence type="ECO:0000313" key="2">
    <source>
        <dbReference type="Proteomes" id="UP000199181"/>
    </source>
</evidence>
<dbReference type="SUPFAM" id="SSF56784">
    <property type="entry name" value="HAD-like"/>
    <property type="match status" value="1"/>
</dbReference>
<dbReference type="AlphaFoldDB" id="A0A1I0LAC1"/>
<sequence length="241" mass="25400">MDSLGKGPMPVDTVSAVMFDMDGVLIDTHHAVASLWQEIALGHGKHLTEEDIRRYVLGRSPEHTVSALFAELGEASREHLMDQVRQAEPRLNFSGIAGTQALVERLAAAGVPLALVTSGSKTRVQRVLAALGLAPSFRVCVTWEDIQNGKPAPDCYLLGAKRLGIPAGRCLVVEDAPSGIAAGNAAGAVCLGLTAGDGADLRERGARYVVQDLAEVECRATPGGLELVFQGNVLITIGKEE</sequence>
<dbReference type="EMBL" id="FOIJ01000023">
    <property type="protein sequence ID" value="SEU37082.1"/>
    <property type="molecule type" value="Genomic_DNA"/>
</dbReference>
<evidence type="ECO:0000313" key="1">
    <source>
        <dbReference type="EMBL" id="SEU37082.1"/>
    </source>
</evidence>
<accession>A0A1I0LAC1</accession>
<dbReference type="Gene3D" id="3.40.50.1000">
    <property type="entry name" value="HAD superfamily/HAD-like"/>
    <property type="match status" value="1"/>
</dbReference>
<dbReference type="InterPro" id="IPR006439">
    <property type="entry name" value="HAD-SF_hydro_IA"/>
</dbReference>
<dbReference type="PANTHER" id="PTHR43481:SF4">
    <property type="entry name" value="GLYCEROL-1-PHOSPHATE PHOSPHOHYDROLASE 1-RELATED"/>
    <property type="match status" value="1"/>
</dbReference>
<dbReference type="Pfam" id="PF00702">
    <property type="entry name" value="Hydrolase"/>
    <property type="match status" value="1"/>
</dbReference>
<dbReference type="PRINTS" id="PR00413">
    <property type="entry name" value="HADHALOGNASE"/>
</dbReference>
<proteinExistence type="predicted"/>
<keyword evidence="2" id="KW-1185">Reference proteome</keyword>
<reference evidence="2" key="1">
    <citation type="submission" date="2016-10" db="EMBL/GenBank/DDBJ databases">
        <authorList>
            <person name="Varghese N."/>
            <person name="Submissions S."/>
        </authorList>
    </citation>
    <scope>NUCLEOTIDE SEQUENCE [LARGE SCALE GENOMIC DNA]</scope>
    <source>
        <strain evidence="2">DSM 16858</strain>
    </source>
</reference>
<dbReference type="Proteomes" id="UP000199181">
    <property type="component" value="Unassembled WGS sequence"/>
</dbReference>
<dbReference type="GO" id="GO:0050308">
    <property type="term" value="F:sugar-phosphatase activity"/>
    <property type="evidence" value="ECO:0007669"/>
    <property type="project" value="TreeGrafter"/>
</dbReference>
<dbReference type="SFLD" id="SFLDG01135">
    <property type="entry name" value="C1.5.6:_HAD__Beta-PGM__Phospha"/>
    <property type="match status" value="1"/>
</dbReference>
<dbReference type="InterPro" id="IPR036412">
    <property type="entry name" value="HAD-like_sf"/>
</dbReference>